<dbReference type="FunFam" id="3.30.200.20:FF:000330">
    <property type="entry name" value="G-type lectin S-receptor-like serine/threonine-protein kinase At4g03230"/>
    <property type="match status" value="1"/>
</dbReference>
<keyword evidence="14" id="KW-1015">Disulfide bond</keyword>
<comment type="similarity">
    <text evidence="19">Belongs to the protein kinase superfamily. Ser/Thr protein kinase family.</text>
</comment>
<evidence type="ECO:0000259" key="25">
    <source>
        <dbReference type="PROSITE" id="PS50948"/>
    </source>
</evidence>
<dbReference type="Pfam" id="PF00954">
    <property type="entry name" value="S_locus_glycop"/>
    <property type="match status" value="1"/>
</dbReference>
<keyword evidence="12 21" id="KW-1133">Transmembrane helix</keyword>
<dbReference type="PROSITE" id="PS00108">
    <property type="entry name" value="PROTEIN_KINASE_ST"/>
    <property type="match status" value="1"/>
</dbReference>
<dbReference type="CDD" id="cd00028">
    <property type="entry name" value="B_lectin"/>
    <property type="match status" value="1"/>
</dbReference>
<dbReference type="GO" id="GO:0030246">
    <property type="term" value="F:carbohydrate binding"/>
    <property type="evidence" value="ECO:0007669"/>
    <property type="project" value="UniProtKB-KW"/>
</dbReference>
<feature type="domain" description="Apple" evidence="25">
    <location>
        <begin position="337"/>
        <end position="419"/>
    </location>
</feature>
<dbReference type="GO" id="GO:0005524">
    <property type="term" value="F:ATP binding"/>
    <property type="evidence" value="ECO:0007669"/>
    <property type="project" value="UniProtKB-UniRule"/>
</dbReference>
<evidence type="ECO:0000256" key="7">
    <source>
        <dbReference type="ARBA" id="ARBA00022729"/>
    </source>
</evidence>
<evidence type="ECO:0000256" key="11">
    <source>
        <dbReference type="ARBA" id="ARBA00022840"/>
    </source>
</evidence>
<feature type="signal peptide" evidence="22">
    <location>
        <begin position="1"/>
        <end position="21"/>
    </location>
</feature>
<evidence type="ECO:0000259" key="23">
    <source>
        <dbReference type="PROSITE" id="PS50011"/>
    </source>
</evidence>
<dbReference type="Pfam" id="PF01453">
    <property type="entry name" value="B_lectin"/>
    <property type="match status" value="1"/>
</dbReference>
<dbReference type="EMBL" id="CAMGYJ010000004">
    <property type="protein sequence ID" value="CAI0406953.1"/>
    <property type="molecule type" value="Genomic_DNA"/>
</dbReference>
<dbReference type="PROSITE" id="PS00107">
    <property type="entry name" value="PROTEIN_KINASE_ATP"/>
    <property type="match status" value="1"/>
</dbReference>
<comment type="catalytic activity">
    <reaction evidence="18 19">
        <text>L-seryl-[protein] + ATP = O-phospho-L-seryl-[protein] + ADP + H(+)</text>
        <dbReference type="Rhea" id="RHEA:17989"/>
        <dbReference type="Rhea" id="RHEA-COMP:9863"/>
        <dbReference type="Rhea" id="RHEA-COMP:11604"/>
        <dbReference type="ChEBI" id="CHEBI:15378"/>
        <dbReference type="ChEBI" id="CHEBI:29999"/>
        <dbReference type="ChEBI" id="CHEBI:30616"/>
        <dbReference type="ChEBI" id="CHEBI:83421"/>
        <dbReference type="ChEBI" id="CHEBI:456216"/>
        <dbReference type="EC" id="2.7.11.1"/>
    </reaction>
</comment>
<dbReference type="InterPro" id="IPR008271">
    <property type="entry name" value="Ser/Thr_kinase_AS"/>
</dbReference>
<evidence type="ECO:0000256" key="1">
    <source>
        <dbReference type="ARBA" id="ARBA00004251"/>
    </source>
</evidence>
<evidence type="ECO:0000256" key="4">
    <source>
        <dbReference type="ARBA" id="ARBA00022536"/>
    </source>
</evidence>
<dbReference type="Gene3D" id="3.30.200.20">
    <property type="entry name" value="Phosphorylase Kinase, domain 1"/>
    <property type="match status" value="1"/>
</dbReference>
<keyword evidence="5 19" id="KW-0808">Transferase</keyword>
<evidence type="ECO:0000256" key="6">
    <source>
        <dbReference type="ARBA" id="ARBA00022692"/>
    </source>
</evidence>
<keyword evidence="16" id="KW-0325">Glycoprotein</keyword>
<keyword evidence="4" id="KW-0245">EGF-like domain</keyword>
<sequence>MEAADFVLFPLLFLAFQTCSSYSDVISANQSINDGSLVISEGGTFALGFFSPGSSSYRYLGIWYHEIPEPTVVWVANRNDPIIGTSGVLSNDGHGNLFLYRSGENALRPVWSANVSVGVNGPCAARLLDSGNLVLMEGERKMYTVWQSFDYPTDTLLPGIKVGLNRRTGLSHLLTSWRSADDPGTGNFSFELNPSGSPQFFLYQGTSPYWRSVPWPWESNHDFFNDTFDNNEDGIYYSTAIMDSSVYMRAVVDPSGILKSMTWDEGDGRWKAFYASPKQKCDFYGTCGPNSKCDPSIVFPYECACLPGYEPRFPKKWHLRDGSGGCVRKRAEATSICGEGEGFVRVEKVKLPDTSAAVWVGLGTSKLNCEGECRKNCACSAYATIDIGGKGIGCLQWHGAMMDTVDFPLRAYDLYVRVDALELADYLKDSSGFVEFKLKISIIVPSVVSVWIVIALLAYLWLRKWKKRTAKKRRIRNLFHPNDGSNHFTDSVVTEQMEGHSVYPELPFFSLNAIRAATDNFSPANTLGRGGFGSVYKGRLPNGQEIAVKRLSANSRQGLEQFRNEVLLIAKLQHRNLVKLHGCCIEEEEQMLIYEYLPNRSLDLFLFDRKGGTVLDWTRRFSIIVGIARGILYLHQDSRFRIIHRDLKTSNILLDGELNPKISDFGMAMILEADQVHGKTASIGGTYGYMSPEYAVFGKFSEKSDVFSFGVILLEMITGKKINRVYSEDDNLNLITYVWERWKEEKALEVVDSSMEGSLNAQEVLKCIQIGLLCVEEDVQDRPNMSMTVLMLNTAMPLPRPKQPGFPGTSCFNKSRGAAEGSFSVNEVTLTGVITR</sequence>
<dbReference type="InterPro" id="IPR001245">
    <property type="entry name" value="Ser-Thr/Tyr_kinase_cat_dom"/>
</dbReference>
<dbReference type="InterPro" id="IPR000719">
    <property type="entry name" value="Prot_kinase_dom"/>
</dbReference>
<dbReference type="Pfam" id="PF08276">
    <property type="entry name" value="PAN_2"/>
    <property type="match status" value="1"/>
</dbReference>
<dbReference type="CDD" id="cd14066">
    <property type="entry name" value="STKc_IRAK"/>
    <property type="match status" value="1"/>
</dbReference>
<dbReference type="AlphaFoldDB" id="A0AAV0JB77"/>
<evidence type="ECO:0000256" key="10">
    <source>
        <dbReference type="ARBA" id="ARBA00022777"/>
    </source>
</evidence>
<dbReference type="PROSITE" id="PS50948">
    <property type="entry name" value="PAN"/>
    <property type="match status" value="1"/>
</dbReference>
<evidence type="ECO:0000256" key="19">
    <source>
        <dbReference type="PIRNR" id="PIRNR000641"/>
    </source>
</evidence>
<evidence type="ECO:0000256" key="13">
    <source>
        <dbReference type="ARBA" id="ARBA00023136"/>
    </source>
</evidence>
<dbReference type="EC" id="2.7.11.1" evidence="19"/>
<dbReference type="SUPFAM" id="SSF56112">
    <property type="entry name" value="Protein kinase-like (PK-like)"/>
    <property type="match status" value="1"/>
</dbReference>
<evidence type="ECO:0000256" key="8">
    <source>
        <dbReference type="ARBA" id="ARBA00022734"/>
    </source>
</evidence>
<feature type="chain" id="PRO_5043415313" description="Receptor-like serine/threonine-protein kinase" evidence="22">
    <location>
        <begin position="22"/>
        <end position="836"/>
    </location>
</feature>
<name>A0AAV0JB77_9ROSI</name>
<evidence type="ECO:0000256" key="2">
    <source>
        <dbReference type="ARBA" id="ARBA00022475"/>
    </source>
</evidence>
<evidence type="ECO:0000256" key="5">
    <source>
        <dbReference type="ARBA" id="ARBA00022679"/>
    </source>
</evidence>
<dbReference type="PROSITE" id="PS50011">
    <property type="entry name" value="PROTEIN_KINASE_DOM"/>
    <property type="match status" value="1"/>
</dbReference>
<dbReference type="InterPro" id="IPR018247">
    <property type="entry name" value="EF_Hand_1_Ca_BS"/>
</dbReference>
<evidence type="ECO:0000256" key="22">
    <source>
        <dbReference type="SAM" id="SignalP"/>
    </source>
</evidence>
<dbReference type="SMART" id="SM00108">
    <property type="entry name" value="B_lectin"/>
    <property type="match status" value="1"/>
</dbReference>
<gene>
    <name evidence="26" type="ORF">LITE_LOCUS13414</name>
</gene>
<evidence type="ECO:0000256" key="18">
    <source>
        <dbReference type="ARBA" id="ARBA00048679"/>
    </source>
</evidence>
<keyword evidence="6 21" id="KW-0812">Transmembrane</keyword>
<accession>A0AAV0JB77</accession>
<dbReference type="Gene3D" id="2.90.10.10">
    <property type="entry name" value="Bulb-type lectin domain"/>
    <property type="match status" value="1"/>
</dbReference>
<feature type="binding site" evidence="20">
    <location>
        <position position="549"/>
    </location>
    <ligand>
        <name>ATP</name>
        <dbReference type="ChEBI" id="CHEBI:30616"/>
    </ligand>
</feature>
<feature type="domain" description="Protein kinase" evidence="23">
    <location>
        <begin position="521"/>
        <end position="796"/>
    </location>
</feature>
<keyword evidence="3 19" id="KW-0723">Serine/threonine-protein kinase</keyword>
<dbReference type="PANTHER" id="PTHR27002:SF839">
    <property type="entry name" value="NON-SPECIFIC SERINE_THREONINE PROTEIN KINASE"/>
    <property type="match status" value="1"/>
</dbReference>
<dbReference type="InterPro" id="IPR036426">
    <property type="entry name" value="Bulb-type_lectin_dom_sf"/>
</dbReference>
<dbReference type="GO" id="GO:0005886">
    <property type="term" value="C:plasma membrane"/>
    <property type="evidence" value="ECO:0007669"/>
    <property type="project" value="UniProtKB-SubCell"/>
</dbReference>
<dbReference type="InterPro" id="IPR001480">
    <property type="entry name" value="Bulb-type_lectin_dom"/>
</dbReference>
<keyword evidence="13 21" id="KW-0472">Membrane</keyword>
<reference evidence="26" key="1">
    <citation type="submission" date="2022-08" db="EMBL/GenBank/DDBJ databases">
        <authorList>
            <person name="Gutierrez-Valencia J."/>
        </authorList>
    </citation>
    <scope>NUCLEOTIDE SEQUENCE</scope>
</reference>
<keyword evidence="7 22" id="KW-0732">Signal</keyword>
<evidence type="ECO:0000256" key="16">
    <source>
        <dbReference type="ARBA" id="ARBA00023180"/>
    </source>
</evidence>
<dbReference type="FunFam" id="2.90.10.10:FF:000005">
    <property type="entry name" value="G-type lectin S-receptor-like serine/threonine-protein kinase"/>
    <property type="match status" value="1"/>
</dbReference>
<dbReference type="InterPro" id="IPR011009">
    <property type="entry name" value="Kinase-like_dom_sf"/>
</dbReference>
<dbReference type="SMART" id="SM00220">
    <property type="entry name" value="S_TKc"/>
    <property type="match status" value="1"/>
</dbReference>
<dbReference type="GO" id="GO:0004674">
    <property type="term" value="F:protein serine/threonine kinase activity"/>
    <property type="evidence" value="ECO:0007669"/>
    <property type="project" value="UniProtKB-KW"/>
</dbReference>
<dbReference type="InterPro" id="IPR024171">
    <property type="entry name" value="SRK-like_kinase"/>
</dbReference>
<feature type="transmembrane region" description="Helical" evidence="21">
    <location>
        <begin position="440"/>
        <end position="462"/>
    </location>
</feature>
<evidence type="ECO:0000313" key="27">
    <source>
        <dbReference type="Proteomes" id="UP001154282"/>
    </source>
</evidence>
<organism evidence="26 27">
    <name type="scientific">Linum tenue</name>
    <dbReference type="NCBI Taxonomy" id="586396"/>
    <lineage>
        <taxon>Eukaryota</taxon>
        <taxon>Viridiplantae</taxon>
        <taxon>Streptophyta</taxon>
        <taxon>Embryophyta</taxon>
        <taxon>Tracheophyta</taxon>
        <taxon>Spermatophyta</taxon>
        <taxon>Magnoliopsida</taxon>
        <taxon>eudicotyledons</taxon>
        <taxon>Gunneridae</taxon>
        <taxon>Pentapetalae</taxon>
        <taxon>rosids</taxon>
        <taxon>fabids</taxon>
        <taxon>Malpighiales</taxon>
        <taxon>Linaceae</taxon>
        <taxon>Linum</taxon>
    </lineage>
</organism>
<keyword evidence="8" id="KW-0430">Lectin</keyword>
<evidence type="ECO:0000256" key="12">
    <source>
        <dbReference type="ARBA" id="ARBA00022989"/>
    </source>
</evidence>
<dbReference type="PIRSF" id="PIRSF000641">
    <property type="entry name" value="SRK"/>
    <property type="match status" value="1"/>
</dbReference>
<dbReference type="SUPFAM" id="SSF51110">
    <property type="entry name" value="alpha-D-mannose-specific plant lectins"/>
    <property type="match status" value="1"/>
</dbReference>
<dbReference type="Pfam" id="PF07714">
    <property type="entry name" value="PK_Tyr_Ser-Thr"/>
    <property type="match status" value="1"/>
</dbReference>
<dbReference type="InterPro" id="IPR003609">
    <property type="entry name" value="Pan_app"/>
</dbReference>
<dbReference type="PROSITE" id="PS50927">
    <property type="entry name" value="BULB_LECTIN"/>
    <property type="match status" value="1"/>
</dbReference>
<comment type="catalytic activity">
    <reaction evidence="17 19">
        <text>L-threonyl-[protein] + ATP = O-phospho-L-threonyl-[protein] + ADP + H(+)</text>
        <dbReference type="Rhea" id="RHEA:46608"/>
        <dbReference type="Rhea" id="RHEA-COMP:11060"/>
        <dbReference type="Rhea" id="RHEA-COMP:11605"/>
        <dbReference type="ChEBI" id="CHEBI:15378"/>
        <dbReference type="ChEBI" id="CHEBI:30013"/>
        <dbReference type="ChEBI" id="CHEBI:30616"/>
        <dbReference type="ChEBI" id="CHEBI:61977"/>
        <dbReference type="ChEBI" id="CHEBI:456216"/>
        <dbReference type="EC" id="2.7.11.1"/>
    </reaction>
</comment>
<keyword evidence="15" id="KW-0675">Receptor</keyword>
<dbReference type="Gene3D" id="1.10.510.10">
    <property type="entry name" value="Transferase(Phosphotransferase) domain 1"/>
    <property type="match status" value="1"/>
</dbReference>
<dbReference type="PROSITE" id="PS00018">
    <property type="entry name" value="EF_HAND_1"/>
    <property type="match status" value="1"/>
</dbReference>
<dbReference type="Proteomes" id="UP001154282">
    <property type="component" value="Unassembled WGS sequence"/>
</dbReference>
<dbReference type="CDD" id="cd01098">
    <property type="entry name" value="PAN_AP_plant"/>
    <property type="match status" value="1"/>
</dbReference>
<evidence type="ECO:0000256" key="21">
    <source>
        <dbReference type="SAM" id="Phobius"/>
    </source>
</evidence>
<proteinExistence type="inferred from homology"/>
<keyword evidence="27" id="KW-1185">Reference proteome</keyword>
<keyword evidence="2" id="KW-1003">Cell membrane</keyword>
<dbReference type="PANTHER" id="PTHR27002">
    <property type="entry name" value="RECEPTOR-LIKE SERINE/THREONINE-PROTEIN KINASE SD1-8"/>
    <property type="match status" value="1"/>
</dbReference>
<dbReference type="InterPro" id="IPR000858">
    <property type="entry name" value="S_locus_glycoprot_dom"/>
</dbReference>
<dbReference type="FunFam" id="1.10.510.10:FF:000060">
    <property type="entry name" value="G-type lectin S-receptor-like serine/threonine-protein kinase"/>
    <property type="match status" value="1"/>
</dbReference>
<keyword evidence="10 19" id="KW-0418">Kinase</keyword>
<evidence type="ECO:0000256" key="17">
    <source>
        <dbReference type="ARBA" id="ARBA00047899"/>
    </source>
</evidence>
<evidence type="ECO:0000256" key="14">
    <source>
        <dbReference type="ARBA" id="ARBA00023157"/>
    </source>
</evidence>
<dbReference type="SMART" id="SM00473">
    <property type="entry name" value="PAN_AP"/>
    <property type="match status" value="1"/>
</dbReference>
<comment type="subcellular location">
    <subcellularLocation>
        <location evidence="1">Cell membrane</location>
        <topology evidence="1">Single-pass type I membrane protein</topology>
    </subcellularLocation>
</comment>
<comment type="caution">
    <text evidence="26">The sequence shown here is derived from an EMBL/GenBank/DDBJ whole genome shotgun (WGS) entry which is preliminary data.</text>
</comment>
<keyword evidence="11 19" id="KW-0067">ATP-binding</keyword>
<protein>
    <recommendedName>
        <fullName evidence="19">Receptor-like serine/threonine-protein kinase</fullName>
        <ecNumber evidence="19">2.7.11.1</ecNumber>
    </recommendedName>
</protein>
<feature type="domain" description="Bulb-type lectin" evidence="24">
    <location>
        <begin position="23"/>
        <end position="148"/>
    </location>
</feature>
<dbReference type="InterPro" id="IPR017441">
    <property type="entry name" value="Protein_kinase_ATP_BS"/>
</dbReference>
<evidence type="ECO:0000256" key="15">
    <source>
        <dbReference type="ARBA" id="ARBA00023170"/>
    </source>
</evidence>
<dbReference type="GO" id="GO:0048544">
    <property type="term" value="P:recognition of pollen"/>
    <property type="evidence" value="ECO:0007669"/>
    <property type="project" value="InterPro"/>
</dbReference>
<evidence type="ECO:0000259" key="24">
    <source>
        <dbReference type="PROSITE" id="PS50927"/>
    </source>
</evidence>
<evidence type="ECO:0000256" key="3">
    <source>
        <dbReference type="ARBA" id="ARBA00022527"/>
    </source>
</evidence>
<keyword evidence="9 19" id="KW-0547">Nucleotide-binding</keyword>
<evidence type="ECO:0000256" key="9">
    <source>
        <dbReference type="ARBA" id="ARBA00022741"/>
    </source>
</evidence>
<evidence type="ECO:0000256" key="20">
    <source>
        <dbReference type="PROSITE-ProRule" id="PRU10141"/>
    </source>
</evidence>
<evidence type="ECO:0000313" key="26">
    <source>
        <dbReference type="EMBL" id="CAI0406953.1"/>
    </source>
</evidence>